<dbReference type="InterPro" id="IPR011006">
    <property type="entry name" value="CheY-like_superfamily"/>
</dbReference>
<dbReference type="SUPFAM" id="SSF52172">
    <property type="entry name" value="CheY-like"/>
    <property type="match status" value="1"/>
</dbReference>
<keyword evidence="1" id="KW-0378">Hydrolase</keyword>
<dbReference type="Gene3D" id="3.60.40.10">
    <property type="entry name" value="PPM-type phosphatase domain"/>
    <property type="match status" value="1"/>
</dbReference>
<dbReference type="Gene3D" id="3.40.50.2300">
    <property type="match status" value="1"/>
</dbReference>
<dbReference type="SMART" id="SM00331">
    <property type="entry name" value="PP2C_SIG"/>
    <property type="match status" value="1"/>
</dbReference>
<dbReference type="PANTHER" id="PTHR43156">
    <property type="entry name" value="STAGE II SPORULATION PROTEIN E-RELATED"/>
    <property type="match status" value="1"/>
</dbReference>
<feature type="modified residue" description="4-aspartylphosphate" evidence="2">
    <location>
        <position position="57"/>
    </location>
</feature>
<keyword evidence="2" id="KW-0597">Phosphoprotein</keyword>
<evidence type="ECO:0000313" key="4">
    <source>
        <dbReference type="EMBL" id="MFC5820538.1"/>
    </source>
</evidence>
<accession>A0ABW1C6V2</accession>
<dbReference type="PROSITE" id="PS50110">
    <property type="entry name" value="RESPONSE_REGULATORY"/>
    <property type="match status" value="1"/>
</dbReference>
<protein>
    <submittedName>
        <fullName evidence="4">Fused response regulator/phosphatase</fullName>
    </submittedName>
</protein>
<keyword evidence="5" id="KW-1185">Reference proteome</keyword>
<dbReference type="InterPro" id="IPR001932">
    <property type="entry name" value="PPM-type_phosphatase-like_dom"/>
</dbReference>
<comment type="caution">
    <text evidence="4">The sequence shown here is derived from an EMBL/GenBank/DDBJ whole genome shotgun (WGS) entry which is preliminary data.</text>
</comment>
<dbReference type="SMART" id="SM00448">
    <property type="entry name" value="REC"/>
    <property type="match status" value="1"/>
</dbReference>
<dbReference type="Proteomes" id="UP001596096">
    <property type="component" value="Unassembled WGS sequence"/>
</dbReference>
<proteinExistence type="predicted"/>
<dbReference type="InterPro" id="IPR001789">
    <property type="entry name" value="Sig_transdc_resp-reg_receiver"/>
</dbReference>
<feature type="domain" description="Response regulatory" evidence="3">
    <location>
        <begin position="8"/>
        <end position="125"/>
    </location>
</feature>
<dbReference type="PANTHER" id="PTHR43156:SF2">
    <property type="entry name" value="STAGE II SPORULATION PROTEIN E"/>
    <property type="match status" value="1"/>
</dbReference>
<dbReference type="InterPro" id="IPR036457">
    <property type="entry name" value="PPM-type-like_dom_sf"/>
</dbReference>
<name>A0ABW1C6V2_9ACTN</name>
<reference evidence="5" key="1">
    <citation type="journal article" date="2019" name="Int. J. Syst. Evol. Microbiol.">
        <title>The Global Catalogue of Microorganisms (GCM) 10K type strain sequencing project: providing services to taxonomists for standard genome sequencing and annotation.</title>
        <authorList>
            <consortium name="The Broad Institute Genomics Platform"/>
            <consortium name="The Broad Institute Genome Sequencing Center for Infectious Disease"/>
            <person name="Wu L."/>
            <person name="Ma J."/>
        </authorList>
    </citation>
    <scope>NUCLEOTIDE SEQUENCE [LARGE SCALE GENOMIC DNA]</scope>
    <source>
        <strain evidence="5">CGMCC 4.7106</strain>
    </source>
</reference>
<gene>
    <name evidence="4" type="ORF">ACFPUY_36020</name>
</gene>
<dbReference type="RefSeq" id="WP_308249100.1">
    <property type="nucleotide sequence ID" value="NZ_JAHKRN010000034.1"/>
</dbReference>
<evidence type="ECO:0000313" key="5">
    <source>
        <dbReference type="Proteomes" id="UP001596096"/>
    </source>
</evidence>
<evidence type="ECO:0000259" key="3">
    <source>
        <dbReference type="PROSITE" id="PS50110"/>
    </source>
</evidence>
<evidence type="ECO:0000256" key="1">
    <source>
        <dbReference type="ARBA" id="ARBA00022801"/>
    </source>
</evidence>
<organism evidence="4 5">
    <name type="scientific">Nonomuraea harbinensis</name>
    <dbReference type="NCBI Taxonomy" id="1286938"/>
    <lineage>
        <taxon>Bacteria</taxon>
        <taxon>Bacillati</taxon>
        <taxon>Actinomycetota</taxon>
        <taxon>Actinomycetes</taxon>
        <taxon>Streptosporangiales</taxon>
        <taxon>Streptosporangiaceae</taxon>
        <taxon>Nonomuraea</taxon>
    </lineage>
</organism>
<dbReference type="Pfam" id="PF07228">
    <property type="entry name" value="SpoIIE"/>
    <property type="match status" value="1"/>
</dbReference>
<dbReference type="Pfam" id="PF00072">
    <property type="entry name" value="Response_reg"/>
    <property type="match status" value="1"/>
</dbReference>
<dbReference type="EMBL" id="JBHSNW010000025">
    <property type="protein sequence ID" value="MFC5820538.1"/>
    <property type="molecule type" value="Genomic_DNA"/>
</dbReference>
<sequence>MPDSGPASVLVVDDTPAKRYILSSWLRRAGHSVIEAGGGEEAMAVLYAHHPDLVVLDVWLPDMSGFEVCERIKADPATASIPVIQVSGNAVTVQDRTEGLERGADAYLAEPIEPSEFIATVEATLRYSRARRRAEVMADRLAELAEVTLRINRSDSFERLQEVAVQGTASILGRQARALAVPADGRLRRYLGQPGERAVTRNVAPDLLDRLCEMVLGPSAGAELVTISPADWATLMPASEVTRPVVGVLCRTKKGRPPVFLGVEADPILDGNEINLLRQLAQELALAVEALRAYTQEHTISLTLQRSLLPTRVPEVPGLSVGLRYRPAVDSVEVGGDFYEVLEADDRVLVAIGDVMGHSLHAATVMAELRHALRAAVMDQVDLAASMSLLNKVLRRYHPGMTATVCMLLLHPGTGEVQLANAGHIPPLLVGDGARYHGMGNLLLGVAEEEYKVDHLMLPPGGTIVLFTDGLLEDRDVLLDVSLERARELAETVEDDLEHFCDRMLAAFGSREDDVALVVLRRDA</sequence>
<dbReference type="SUPFAM" id="SSF81606">
    <property type="entry name" value="PP2C-like"/>
    <property type="match status" value="1"/>
</dbReference>
<evidence type="ECO:0000256" key="2">
    <source>
        <dbReference type="PROSITE-ProRule" id="PRU00169"/>
    </source>
</evidence>
<dbReference type="InterPro" id="IPR052016">
    <property type="entry name" value="Bact_Sigma-Reg"/>
</dbReference>